<dbReference type="InParanoid" id="E2BNG9"/>
<gene>
    <name evidence="8" type="ORF">EAI_01905</name>
</gene>
<dbReference type="EMBL" id="GL449414">
    <property type="protein sequence ID" value="EFN82748.1"/>
    <property type="molecule type" value="Genomic_DNA"/>
</dbReference>
<comment type="similarity">
    <text evidence="3">Belongs to the exportin family.</text>
</comment>
<protein>
    <submittedName>
        <fullName evidence="8">Exportin-7-A</fullName>
    </submittedName>
</protein>
<keyword evidence="6" id="KW-0653">Protein transport</keyword>
<organism evidence="9">
    <name type="scientific">Harpegnathos saltator</name>
    <name type="common">Jerdon's jumping ant</name>
    <dbReference type="NCBI Taxonomy" id="610380"/>
    <lineage>
        <taxon>Eukaryota</taxon>
        <taxon>Metazoa</taxon>
        <taxon>Ecdysozoa</taxon>
        <taxon>Arthropoda</taxon>
        <taxon>Hexapoda</taxon>
        <taxon>Insecta</taxon>
        <taxon>Pterygota</taxon>
        <taxon>Neoptera</taxon>
        <taxon>Endopterygota</taxon>
        <taxon>Hymenoptera</taxon>
        <taxon>Apocrita</taxon>
        <taxon>Aculeata</taxon>
        <taxon>Formicoidea</taxon>
        <taxon>Formicidae</taxon>
        <taxon>Ponerinae</taxon>
        <taxon>Ponerini</taxon>
        <taxon>Harpegnathos</taxon>
    </lineage>
</organism>
<dbReference type="GO" id="GO:0005737">
    <property type="term" value="C:cytoplasm"/>
    <property type="evidence" value="ECO:0007669"/>
    <property type="project" value="UniProtKB-SubCell"/>
</dbReference>
<dbReference type="OrthoDB" id="244158at2759"/>
<evidence type="ECO:0000256" key="5">
    <source>
        <dbReference type="ARBA" id="ARBA00022490"/>
    </source>
</evidence>
<reference evidence="8 9" key="1">
    <citation type="journal article" date="2010" name="Science">
        <title>Genomic comparison of the ants Camponotus floridanus and Harpegnathos saltator.</title>
        <authorList>
            <person name="Bonasio R."/>
            <person name="Zhang G."/>
            <person name="Ye C."/>
            <person name="Mutti N.S."/>
            <person name="Fang X."/>
            <person name="Qin N."/>
            <person name="Donahue G."/>
            <person name="Yang P."/>
            <person name="Li Q."/>
            <person name="Li C."/>
            <person name="Zhang P."/>
            <person name="Huang Z."/>
            <person name="Berger S.L."/>
            <person name="Reinberg D."/>
            <person name="Wang J."/>
            <person name="Liebig J."/>
        </authorList>
    </citation>
    <scope>NUCLEOTIDE SEQUENCE [LARGE SCALE GENOMIC DNA]</scope>
    <source>
        <strain evidence="8 9">R22 G/1</strain>
    </source>
</reference>
<dbReference type="GO" id="GO:0006611">
    <property type="term" value="P:protein export from nucleus"/>
    <property type="evidence" value="ECO:0007669"/>
    <property type="project" value="TreeGrafter"/>
</dbReference>
<accession>E2BNG9</accession>
<evidence type="ECO:0000313" key="8">
    <source>
        <dbReference type="EMBL" id="EFN82748.1"/>
    </source>
</evidence>
<dbReference type="OMA" id="LTIFRYE"/>
<dbReference type="GO" id="GO:0005049">
    <property type="term" value="F:nuclear export signal receptor activity"/>
    <property type="evidence" value="ECO:0007669"/>
    <property type="project" value="InterPro"/>
</dbReference>
<keyword evidence="7" id="KW-0539">Nucleus</keyword>
<keyword evidence="9" id="KW-1185">Reference proteome</keyword>
<proteinExistence type="inferred from homology"/>
<evidence type="ECO:0000256" key="1">
    <source>
        <dbReference type="ARBA" id="ARBA00004123"/>
    </source>
</evidence>
<evidence type="ECO:0000256" key="3">
    <source>
        <dbReference type="ARBA" id="ARBA00009466"/>
    </source>
</evidence>
<evidence type="ECO:0000256" key="4">
    <source>
        <dbReference type="ARBA" id="ARBA00022448"/>
    </source>
</evidence>
<sequence>MVCTGCCATLDHIVTYLFKQLYQKGYPGRKNAVVPGGGDLFLEVLKQHPEILQQILSTVLNVIMFEDCRSQWSMSRPLLGLILLNEEYFNQLRESIIRSQPVDKQAAMAQWFENLMNGIERNLLTKNRDRFTQNLSMFRRDINDALKGPNVSANSVSDMMTS</sequence>
<dbReference type="STRING" id="610380.E2BNG9"/>
<evidence type="ECO:0000256" key="7">
    <source>
        <dbReference type="ARBA" id="ARBA00023242"/>
    </source>
</evidence>
<name>E2BNG9_HARSA</name>
<dbReference type="AlphaFoldDB" id="E2BNG9"/>
<dbReference type="PANTHER" id="PTHR12596">
    <property type="entry name" value="EXPORTIN 4,7-RELATED"/>
    <property type="match status" value="1"/>
</dbReference>
<keyword evidence="5" id="KW-0963">Cytoplasm</keyword>
<keyword evidence="4" id="KW-0813">Transport</keyword>
<evidence type="ECO:0000256" key="6">
    <source>
        <dbReference type="ARBA" id="ARBA00022927"/>
    </source>
</evidence>
<dbReference type="GO" id="GO:0005643">
    <property type="term" value="C:nuclear pore"/>
    <property type="evidence" value="ECO:0007669"/>
    <property type="project" value="TreeGrafter"/>
</dbReference>
<dbReference type="Proteomes" id="UP000008237">
    <property type="component" value="Unassembled WGS sequence"/>
</dbReference>
<evidence type="ECO:0000256" key="2">
    <source>
        <dbReference type="ARBA" id="ARBA00004496"/>
    </source>
</evidence>
<comment type="subcellular location">
    <subcellularLocation>
        <location evidence="2">Cytoplasm</location>
    </subcellularLocation>
    <subcellularLocation>
        <location evidence="1">Nucleus</location>
    </subcellularLocation>
</comment>
<dbReference type="PANTHER" id="PTHR12596:SF2">
    <property type="entry name" value="EXPORTIN-7 ISOFORM X1"/>
    <property type="match status" value="1"/>
</dbReference>
<evidence type="ECO:0000313" key="9">
    <source>
        <dbReference type="Proteomes" id="UP000008237"/>
    </source>
</evidence>
<dbReference type="InterPro" id="IPR044189">
    <property type="entry name" value="XPO4/7-like"/>
</dbReference>